<feature type="active site" evidence="10">
    <location>
        <position position="277"/>
    </location>
</feature>
<comment type="cofactor">
    <cofactor evidence="11">
        <name>Zn(2+)</name>
        <dbReference type="ChEBI" id="CHEBI:29105"/>
    </cofactor>
    <text evidence="11">Binds 1 zinc ion per subunit.</text>
</comment>
<dbReference type="PROSITE" id="PS00965">
    <property type="entry name" value="PMI_I_1"/>
    <property type="match status" value="1"/>
</dbReference>
<evidence type="ECO:0000256" key="10">
    <source>
        <dbReference type="PIRSR" id="PIRSR001480-1"/>
    </source>
</evidence>
<evidence type="ECO:0000256" key="3">
    <source>
        <dbReference type="ARBA" id="ARBA00010772"/>
    </source>
</evidence>
<dbReference type="InterPro" id="IPR001250">
    <property type="entry name" value="Man6P_Isoase-1"/>
</dbReference>
<dbReference type="NCBIfam" id="TIGR00218">
    <property type="entry name" value="manA"/>
    <property type="match status" value="1"/>
</dbReference>
<feature type="binding site" evidence="11">
    <location>
        <position position="258"/>
    </location>
    <ligand>
        <name>Zn(2+)</name>
        <dbReference type="ChEBI" id="CHEBI:29105"/>
    </ligand>
</feature>
<dbReference type="CDD" id="cd07011">
    <property type="entry name" value="cupin_PMI_type_I_N"/>
    <property type="match status" value="1"/>
</dbReference>
<protein>
    <recommendedName>
        <fullName evidence="4">mannose-6-phosphate isomerase</fullName>
        <ecNumber evidence="4">5.3.1.8</ecNumber>
    </recommendedName>
    <alternativeName>
        <fullName evidence="8">Phosphohexomutase</fullName>
    </alternativeName>
    <alternativeName>
        <fullName evidence="9">Phosphomannose isomerase</fullName>
    </alternativeName>
</protein>
<dbReference type="AlphaFoldDB" id="A0A1B0C8E3"/>
<dbReference type="InterPro" id="IPR046458">
    <property type="entry name" value="PMI_typeI_hel"/>
</dbReference>
<comment type="pathway">
    <text evidence="2 12">Nucleotide-sugar biosynthesis; GDP-alpha-D-mannose biosynthesis; alpha-D-mannose 1-phosphate from D-fructose 6-phosphate: step 1/2.</text>
</comment>
<dbReference type="PANTHER" id="PTHR10309">
    <property type="entry name" value="MANNOSE-6-PHOSPHATE ISOMERASE"/>
    <property type="match status" value="1"/>
</dbReference>
<evidence type="ECO:0000256" key="12">
    <source>
        <dbReference type="RuleBase" id="RU004248"/>
    </source>
</evidence>
<dbReference type="GeneID" id="129786265"/>
<keyword evidence="7" id="KW-0413">Isomerase</keyword>
<dbReference type="Pfam" id="PF20512">
    <property type="entry name" value="PMI_typeI_hel"/>
    <property type="match status" value="1"/>
</dbReference>
<dbReference type="GO" id="GO:0004476">
    <property type="term" value="F:mannose-6-phosphate isomerase activity"/>
    <property type="evidence" value="ECO:0007669"/>
    <property type="project" value="UniProtKB-EC"/>
</dbReference>
<evidence type="ECO:0000256" key="11">
    <source>
        <dbReference type="PIRSR" id="PIRSR001480-2"/>
    </source>
</evidence>
<dbReference type="EC" id="5.3.1.8" evidence="4"/>
<dbReference type="Proteomes" id="UP000092461">
    <property type="component" value="Unassembled WGS sequence"/>
</dbReference>
<dbReference type="Gene3D" id="1.10.441.10">
    <property type="entry name" value="Phosphomannose Isomerase, domain 2"/>
    <property type="match status" value="1"/>
</dbReference>
<dbReference type="UniPathway" id="UPA00126">
    <property type="reaction ID" value="UER00423"/>
</dbReference>
<dbReference type="InterPro" id="IPR046457">
    <property type="entry name" value="PMI_typeI_cat"/>
</dbReference>
<feature type="binding site" evidence="11">
    <location>
        <position position="98"/>
    </location>
    <ligand>
        <name>Zn(2+)</name>
        <dbReference type="ChEBI" id="CHEBI:29105"/>
    </ligand>
</feature>
<feature type="domain" description="Phosphomannose isomerase type I helical insertion" evidence="14">
    <location>
        <begin position="159"/>
        <end position="239"/>
    </location>
</feature>
<keyword evidence="5 11" id="KW-0479">Metal-binding</keyword>
<dbReference type="Gene3D" id="2.60.120.10">
    <property type="entry name" value="Jelly Rolls"/>
    <property type="match status" value="2"/>
</dbReference>
<name>A0A1B0C8E3_LUTLO</name>
<dbReference type="PIRSF" id="PIRSF001480">
    <property type="entry name" value="Mannose-6-phosphate_isomerase"/>
    <property type="match status" value="1"/>
</dbReference>
<comment type="catalytic activity">
    <reaction evidence="1">
        <text>D-mannose 6-phosphate = D-fructose 6-phosphate</text>
        <dbReference type="Rhea" id="RHEA:12356"/>
        <dbReference type="ChEBI" id="CHEBI:58735"/>
        <dbReference type="ChEBI" id="CHEBI:61527"/>
        <dbReference type="EC" id="5.3.1.8"/>
    </reaction>
</comment>
<evidence type="ECO:0000256" key="5">
    <source>
        <dbReference type="ARBA" id="ARBA00022723"/>
    </source>
</evidence>
<dbReference type="GO" id="GO:0005975">
    <property type="term" value="P:carbohydrate metabolic process"/>
    <property type="evidence" value="ECO:0007669"/>
    <property type="project" value="InterPro"/>
</dbReference>
<evidence type="ECO:0000256" key="8">
    <source>
        <dbReference type="ARBA" id="ARBA00029741"/>
    </source>
</evidence>
<dbReference type="EnsemblMetazoa" id="LLOJ000155-RA">
    <property type="protein sequence ID" value="LLOJ000155-PA"/>
    <property type="gene ID" value="LLOJ000155"/>
</dbReference>
<dbReference type="VEuPathDB" id="VectorBase:LLOJ000155"/>
<sequence>MLSLFGTVKNYHWGKKGPQSLVYRLAVLNAQSDAKLSENEAYAELWMGNHVMDPSLVKDTRQPLGAYLAKQPPEVVGSTGDLSFLLKVLSIETALSIQVHPNKKEAEELHKLFPDVYKDDNHKPEMAIALTPFLALCGFRPVDKILDFLKTFPAVAELLGEENVQKLQKDSGTEGHSEGLKACFTRLMESTPEEIAKCLEATKKQMEVAMEPENILLKTFLTLQRDFPGDVGILTVFFLHIVELKPGEAIFLSANEPHAYISGDCIEAMACSDNVIRAGLTPKPKDIPTLIRHLKYHPQPLASKIFTPQKLNGDDFVDLFSPPVKDFAVIRYRIPAGVKEHSVKLKNHASVLIILSGKAKLECPGSPGIAVSPGSVIFLPGNIGNQLNIQKEAAEELFEAYQATYNDF</sequence>
<proteinExistence type="inferred from homology"/>
<dbReference type="SUPFAM" id="SSF51182">
    <property type="entry name" value="RmlC-like cupins"/>
    <property type="match status" value="1"/>
</dbReference>
<feature type="domain" description="Phosphomannose isomerase type I catalytic" evidence="13">
    <location>
        <begin position="2"/>
        <end position="142"/>
    </location>
</feature>
<dbReference type="GO" id="GO:0005829">
    <property type="term" value="C:cytosol"/>
    <property type="evidence" value="ECO:0007669"/>
    <property type="project" value="TreeGrafter"/>
</dbReference>
<evidence type="ECO:0000256" key="2">
    <source>
        <dbReference type="ARBA" id="ARBA00004666"/>
    </source>
</evidence>
<dbReference type="RefSeq" id="XP_055677136.1">
    <property type="nucleotide sequence ID" value="XM_055821161.1"/>
</dbReference>
<feature type="binding site" evidence="11">
    <location>
        <position position="100"/>
    </location>
    <ligand>
        <name>Zn(2+)</name>
        <dbReference type="ChEBI" id="CHEBI:29105"/>
    </ligand>
</feature>
<feature type="binding site" evidence="11">
    <location>
        <position position="125"/>
    </location>
    <ligand>
        <name>Zn(2+)</name>
        <dbReference type="ChEBI" id="CHEBI:29105"/>
    </ligand>
</feature>
<evidence type="ECO:0000259" key="14">
    <source>
        <dbReference type="Pfam" id="PF20512"/>
    </source>
</evidence>
<evidence type="ECO:0000259" key="13">
    <source>
        <dbReference type="Pfam" id="PF20511"/>
    </source>
</evidence>
<dbReference type="CTD" id="4351"/>
<dbReference type="InterPro" id="IPR016305">
    <property type="entry name" value="Mannose-6-P_Isomerase"/>
</dbReference>
<organism evidence="15 16">
    <name type="scientific">Lutzomyia longipalpis</name>
    <name type="common">Sand fly</name>
    <dbReference type="NCBI Taxonomy" id="7200"/>
    <lineage>
        <taxon>Eukaryota</taxon>
        <taxon>Metazoa</taxon>
        <taxon>Ecdysozoa</taxon>
        <taxon>Arthropoda</taxon>
        <taxon>Hexapoda</taxon>
        <taxon>Insecta</taxon>
        <taxon>Pterygota</taxon>
        <taxon>Neoptera</taxon>
        <taxon>Endopterygota</taxon>
        <taxon>Diptera</taxon>
        <taxon>Nematocera</taxon>
        <taxon>Psychodoidea</taxon>
        <taxon>Psychodidae</taxon>
        <taxon>Lutzomyia</taxon>
        <taxon>Lutzomyia</taxon>
    </lineage>
</organism>
<dbReference type="PRINTS" id="PR00714">
    <property type="entry name" value="MAN6PISMRASE"/>
</dbReference>
<dbReference type="PANTHER" id="PTHR10309:SF0">
    <property type="entry name" value="MANNOSE-6-PHOSPHATE ISOMERASE"/>
    <property type="match status" value="1"/>
</dbReference>
<evidence type="ECO:0000256" key="9">
    <source>
        <dbReference type="ARBA" id="ARBA00030762"/>
    </source>
</evidence>
<dbReference type="Pfam" id="PF20511">
    <property type="entry name" value="PMI_typeI_cat"/>
    <property type="match status" value="1"/>
</dbReference>
<dbReference type="GO" id="GO:0009298">
    <property type="term" value="P:GDP-mannose biosynthetic process"/>
    <property type="evidence" value="ECO:0007669"/>
    <property type="project" value="UniProtKB-UniPathway"/>
</dbReference>
<keyword evidence="6 11" id="KW-0862">Zinc</keyword>
<comment type="similarity">
    <text evidence="3">Belongs to the mannose-6-phosphate isomerase type 1 family.</text>
</comment>
<dbReference type="GO" id="GO:0008270">
    <property type="term" value="F:zinc ion binding"/>
    <property type="evidence" value="ECO:0007669"/>
    <property type="project" value="InterPro"/>
</dbReference>
<keyword evidence="16" id="KW-1185">Reference proteome</keyword>
<evidence type="ECO:0000256" key="6">
    <source>
        <dbReference type="ARBA" id="ARBA00022833"/>
    </source>
</evidence>
<dbReference type="VEuPathDB" id="VectorBase:LLONM1_001597"/>
<accession>A0A1B0C8E3</accession>
<dbReference type="PROSITE" id="PS00966">
    <property type="entry name" value="PMI_I_2"/>
    <property type="match status" value="1"/>
</dbReference>
<dbReference type="InterPro" id="IPR018050">
    <property type="entry name" value="Pmannose_isomerase-type1_CS"/>
</dbReference>
<dbReference type="EMBL" id="AJWK01000516">
    <property type="status" value="NOT_ANNOTATED_CDS"/>
    <property type="molecule type" value="Genomic_DNA"/>
</dbReference>
<dbReference type="KEGG" id="lll:129786265"/>
<dbReference type="OrthoDB" id="6605218at2759"/>
<evidence type="ECO:0000313" key="15">
    <source>
        <dbReference type="EnsemblMetazoa" id="LLOJ000155-PA"/>
    </source>
</evidence>
<dbReference type="InterPro" id="IPR014710">
    <property type="entry name" value="RmlC-like_jellyroll"/>
</dbReference>
<evidence type="ECO:0000256" key="1">
    <source>
        <dbReference type="ARBA" id="ARBA00000757"/>
    </source>
</evidence>
<reference evidence="15" key="1">
    <citation type="submission" date="2020-05" db="UniProtKB">
        <authorList>
            <consortium name="EnsemblMetazoa"/>
        </authorList>
    </citation>
    <scope>IDENTIFICATION</scope>
    <source>
        <strain evidence="15">Jacobina</strain>
    </source>
</reference>
<evidence type="ECO:0000256" key="4">
    <source>
        <dbReference type="ARBA" id="ARBA00011956"/>
    </source>
</evidence>
<evidence type="ECO:0000313" key="16">
    <source>
        <dbReference type="Proteomes" id="UP000092461"/>
    </source>
</evidence>
<dbReference type="InterPro" id="IPR011051">
    <property type="entry name" value="RmlC_Cupin_sf"/>
</dbReference>
<evidence type="ECO:0000256" key="7">
    <source>
        <dbReference type="ARBA" id="ARBA00023235"/>
    </source>
</evidence>